<dbReference type="InterPro" id="IPR010819">
    <property type="entry name" value="AGE/CE"/>
</dbReference>
<evidence type="ECO:0000313" key="6">
    <source>
        <dbReference type="EMBL" id="SEV89603.1"/>
    </source>
</evidence>
<dbReference type="SUPFAM" id="SSF51445">
    <property type="entry name" value="(Trans)glycosidases"/>
    <property type="match status" value="1"/>
</dbReference>
<keyword evidence="3 4" id="KW-0413">Isomerase</keyword>
<evidence type="ECO:0000313" key="7">
    <source>
        <dbReference type="Proteomes" id="UP000199373"/>
    </source>
</evidence>
<evidence type="ECO:0000256" key="1">
    <source>
        <dbReference type="ARBA" id="ARBA00001470"/>
    </source>
</evidence>
<evidence type="ECO:0000256" key="5">
    <source>
        <dbReference type="SAM" id="SignalP"/>
    </source>
</evidence>
<reference evidence="6 7" key="1">
    <citation type="submission" date="2016-10" db="EMBL/GenBank/DDBJ databases">
        <authorList>
            <person name="de Groot N.N."/>
        </authorList>
    </citation>
    <scope>NUCLEOTIDE SEQUENCE [LARGE SCALE GENOMIC DNA]</scope>
    <source>
        <strain evidence="6 7">TC2-24</strain>
    </source>
</reference>
<dbReference type="HAMAP" id="MF_00929">
    <property type="entry name" value="Cellobiose_2_epim"/>
    <property type="match status" value="1"/>
</dbReference>
<dbReference type="Pfam" id="PF07221">
    <property type="entry name" value="GlcNAc_2-epim"/>
    <property type="match status" value="1"/>
</dbReference>
<dbReference type="Gene3D" id="1.50.10.10">
    <property type="match status" value="1"/>
</dbReference>
<dbReference type="InterPro" id="IPR012341">
    <property type="entry name" value="6hp_glycosidase-like_sf"/>
</dbReference>
<protein>
    <recommendedName>
        <fullName evidence="4">Cellobiose 2-epimerase</fullName>
        <shortName evidence="4">CE</shortName>
        <ecNumber evidence="4">5.1.3.11</ecNumber>
    </recommendedName>
</protein>
<dbReference type="AlphaFoldDB" id="A0A1I0MP04"/>
<comment type="similarity">
    <text evidence="2">Belongs to the N-acylglucosamine 2-epimerase family.</text>
</comment>
<comment type="similarity">
    <text evidence="4">Belongs to the cellobiose 2-epimerase family.</text>
</comment>
<gene>
    <name evidence="6" type="ORF">SAMN04487850_0799</name>
</gene>
<comment type="catalytic activity">
    <reaction evidence="1 4">
        <text>D-cellobiose = beta-D-glucosyl-(1-&gt;4)-D-mannopyranose</text>
        <dbReference type="Rhea" id="RHEA:23384"/>
        <dbReference type="ChEBI" id="CHEBI:17057"/>
        <dbReference type="ChEBI" id="CHEBI:47931"/>
        <dbReference type="EC" id="5.1.3.11"/>
    </reaction>
</comment>
<organism evidence="6 7">
    <name type="scientific">Prevotella aff. ruminicola Tc2-24</name>
    <dbReference type="NCBI Taxonomy" id="81582"/>
    <lineage>
        <taxon>Bacteria</taxon>
        <taxon>Pseudomonadati</taxon>
        <taxon>Bacteroidota</taxon>
        <taxon>Bacteroidia</taxon>
        <taxon>Bacteroidales</taxon>
        <taxon>Prevotellaceae</taxon>
        <taxon>Prevotella</taxon>
    </lineage>
</organism>
<evidence type="ECO:0000256" key="3">
    <source>
        <dbReference type="ARBA" id="ARBA00023235"/>
    </source>
</evidence>
<dbReference type="SUPFAM" id="SSF48208">
    <property type="entry name" value="Six-hairpin glycosidases"/>
    <property type="match status" value="1"/>
</dbReference>
<feature type="chain" id="PRO_5011497932" description="Cellobiose 2-epimerase" evidence="5">
    <location>
        <begin position="23"/>
        <end position="1003"/>
    </location>
</feature>
<dbReference type="Gene3D" id="2.60.40.1180">
    <property type="entry name" value="Golgi alpha-mannosidase II"/>
    <property type="match status" value="1"/>
</dbReference>
<dbReference type="EMBL" id="FOIQ01000001">
    <property type="protein sequence ID" value="SEV89603.1"/>
    <property type="molecule type" value="Genomic_DNA"/>
</dbReference>
<keyword evidence="5" id="KW-0732">Signal</keyword>
<dbReference type="GO" id="GO:0005975">
    <property type="term" value="P:carbohydrate metabolic process"/>
    <property type="evidence" value="ECO:0007669"/>
    <property type="project" value="InterPro"/>
</dbReference>
<evidence type="ECO:0000256" key="2">
    <source>
        <dbReference type="ARBA" id="ARBA00008558"/>
    </source>
</evidence>
<dbReference type="InterPro" id="IPR013780">
    <property type="entry name" value="Glyco_hydro_b"/>
</dbReference>
<dbReference type="InterPro" id="IPR017853">
    <property type="entry name" value="GH"/>
</dbReference>
<sequence length="1003" mass="113493">MYKKVITLCSIMCLCHITTIMAQVRNTAEVLRTETTQDLMENILPFWITHTVDPNGGFYGLVLNDGQAIGKAPKGAVLNARLLWTFSKAYRHYSLEIYRTMANRAADYYIHHFIDPKYGGVVWSVTHEGHIEDATKQTYACAFGIYGLAEHFRATGNRTSLDAALKLYATLEEKVHDKKRMGYIESFQRNYSKAPIKGVDGLANATKTMNTHIHLLEAFTALYQVWPDEGLRNNLKELIGILQTKLYSPKRSHLILYCDDDWNAIGENDSYGHDIETSWLLTEAAAVVGDSILKIQVDQQAIKMVRTALREGVSAEGTMYYEKTPQGLNKKLSWWPQCEMIIGCVNAWQLTGDKSFLNAALRNWSYVKTHFVDHEQGDWYKYLTEDGLPINAPKVSDWNCPYHHSRVAFELAERLKPIKAHTEVMAWSNMTGVRLEGELIDFESSLRVGTLGRDIEKSGREKQEHIHYHRDGNTQTTVTPMHGATITQTVTDTTSQTVALQWHIEAKEDLDEEAWFCMSFSPRYYATAKISIQKRKVTVTAPERQITLTFDRSVEATVREEDGDKVLYITLMPTLRKGAKATLSATMSVNGKRHHETATITFDHMHPGRIFTGFGGNFRIQNPLKDPTVIDYCLRNMRVAFGRVEMPWMIWDMQGAAAPHVKQSAEMARRLKQTGMPVIVSCWFPPMWAGERTTRSDGTSFAFRLKDSEQQRIFASLTDYLEFLKRDYGVEADYFSFNESDLGINVVFTPEEHRDFIKAFGQYLADRGLKTRLLLGDNSDATTFDFILPALNDPSAHKYIGAISFHSWRGCDDETLNKWAEASRQINVPLIVGEGSTDAAAHQYPAIFNESTFALYEINLYLRLCAICQPLSILQWQLTSDYSPLWGDGIYGSKGPLHPTQRFFNLMQLAMTPQDAFAVPVSCDKENIQTAGFVKMATGEWAIHLVNNGASCESTISGLPVTTKEVVVYVTNRDCHAEARLVRVNDGQLTVRLPAESFITIIV</sequence>
<evidence type="ECO:0000256" key="4">
    <source>
        <dbReference type="HAMAP-Rule" id="MF_00929"/>
    </source>
</evidence>
<dbReference type="InterPro" id="IPR028584">
    <property type="entry name" value="Cellobiose_2_epim"/>
</dbReference>
<dbReference type="InterPro" id="IPR008928">
    <property type="entry name" value="6-hairpin_glycosidase_sf"/>
</dbReference>
<feature type="signal peptide" evidence="5">
    <location>
        <begin position="1"/>
        <end position="22"/>
    </location>
</feature>
<name>A0A1I0MP04_9BACT</name>
<dbReference type="PANTHER" id="PTHR15108">
    <property type="entry name" value="N-ACYLGLUCOSAMINE-2-EPIMERASE"/>
    <property type="match status" value="1"/>
</dbReference>
<keyword evidence="7" id="KW-1185">Reference proteome</keyword>
<dbReference type="EC" id="5.1.3.11" evidence="4"/>
<accession>A0A1I0MP04</accession>
<dbReference type="GO" id="GO:0047736">
    <property type="term" value="F:cellobiose epimerase activity"/>
    <property type="evidence" value="ECO:0007669"/>
    <property type="project" value="UniProtKB-UniRule"/>
</dbReference>
<dbReference type="Proteomes" id="UP000199373">
    <property type="component" value="Unassembled WGS sequence"/>
</dbReference>
<proteinExistence type="inferred from homology"/>
<dbReference type="Gene3D" id="3.20.20.80">
    <property type="entry name" value="Glycosidases"/>
    <property type="match status" value="1"/>
</dbReference>
<comment type="function">
    <text evidence="4">Catalyzes the reversible epimerization of cellobiose to 4-O-beta-D-glucopyranosyl-D-mannose (Glc-Man).</text>
</comment>